<accession>Q1DE62</accession>
<feature type="compositionally biased region" description="Basic and acidic residues" evidence="1">
    <location>
        <begin position="30"/>
        <end position="53"/>
    </location>
</feature>
<evidence type="ECO:0000313" key="2">
    <source>
        <dbReference type="EMBL" id="ABF88329.1"/>
    </source>
</evidence>
<evidence type="ECO:0000256" key="1">
    <source>
        <dbReference type="SAM" id="MobiDB-lite"/>
    </source>
</evidence>
<protein>
    <submittedName>
        <fullName evidence="2">Uncharacterized protein</fullName>
    </submittedName>
</protein>
<sequence>MGRRASGPSSPRPHGHPPARERATPTWRVRGRDTTFRKRISPERDRPREERDTPMWSPSPRRVRPAPWRVRGGTRASARPLAAPPATSRPLDTHAPPRPYRGRPHGVSSMACGLSLTALGGAGIQVLGPSCLERLRRRKRGLHRWWHRSQEPLMESMETALTMALLGVSVLPLVGDDNPPEEWTARPDAVRDIRDDAPDDDLDFESAFASY</sequence>
<dbReference type="HOGENOM" id="CLU_1303809_0_0_7"/>
<feature type="compositionally biased region" description="Basic and acidic residues" evidence="1">
    <location>
        <begin position="183"/>
        <end position="196"/>
    </location>
</feature>
<feature type="region of interest" description="Disordered" evidence="1">
    <location>
        <begin position="1"/>
        <end position="106"/>
    </location>
</feature>
<evidence type="ECO:0000313" key="3">
    <source>
        <dbReference type="Proteomes" id="UP000002402"/>
    </source>
</evidence>
<reference evidence="2 3" key="1">
    <citation type="journal article" date="2006" name="Proc. Natl. Acad. Sci. U.S.A.">
        <title>Evolution of sensory complexity recorded in a myxobacterial genome.</title>
        <authorList>
            <person name="Goldman B.S."/>
            <person name="Nierman W.C."/>
            <person name="Kaiser D."/>
            <person name="Slater S.C."/>
            <person name="Durkin A.S."/>
            <person name="Eisen J.A."/>
            <person name="Ronning C.M."/>
            <person name="Barbazuk W.B."/>
            <person name="Blanchard M."/>
            <person name="Field C."/>
            <person name="Halling C."/>
            <person name="Hinkle G."/>
            <person name="Iartchuk O."/>
            <person name="Kim H.S."/>
            <person name="Mackenzie C."/>
            <person name="Madupu R."/>
            <person name="Miller N."/>
            <person name="Shvartsbeyn A."/>
            <person name="Sullivan S.A."/>
            <person name="Vaudin M."/>
            <person name="Wiegand R."/>
            <person name="Kaplan H.B."/>
        </authorList>
    </citation>
    <scope>NUCLEOTIDE SEQUENCE [LARGE SCALE GENOMIC DNA]</scope>
    <source>
        <strain evidence="3">DK1622</strain>
    </source>
</reference>
<gene>
    <name evidence="2" type="ordered locus">MXAN_0798</name>
</gene>
<name>Q1DE62_MYXXD</name>
<feature type="region of interest" description="Disordered" evidence="1">
    <location>
        <begin position="176"/>
        <end position="202"/>
    </location>
</feature>
<dbReference type="EnsemblBacteria" id="ABF88329">
    <property type="protein sequence ID" value="ABF88329"/>
    <property type="gene ID" value="MXAN_0798"/>
</dbReference>
<dbReference type="EMBL" id="CP000113">
    <property type="protein sequence ID" value="ABF88329.1"/>
    <property type="molecule type" value="Genomic_DNA"/>
</dbReference>
<dbReference type="STRING" id="246197.MXAN_0798"/>
<dbReference type="KEGG" id="mxa:MXAN_0798"/>
<feature type="compositionally biased region" description="Low complexity" evidence="1">
    <location>
        <begin position="56"/>
        <end position="90"/>
    </location>
</feature>
<organism evidence="2 3">
    <name type="scientific">Myxococcus xanthus (strain DK1622)</name>
    <dbReference type="NCBI Taxonomy" id="246197"/>
    <lineage>
        <taxon>Bacteria</taxon>
        <taxon>Pseudomonadati</taxon>
        <taxon>Myxococcota</taxon>
        <taxon>Myxococcia</taxon>
        <taxon>Myxococcales</taxon>
        <taxon>Cystobacterineae</taxon>
        <taxon>Myxococcaceae</taxon>
        <taxon>Myxococcus</taxon>
    </lineage>
</organism>
<dbReference type="AlphaFoldDB" id="Q1DE62"/>
<proteinExistence type="predicted"/>
<keyword evidence="3" id="KW-1185">Reference proteome</keyword>
<dbReference type="Proteomes" id="UP000002402">
    <property type="component" value="Chromosome"/>
</dbReference>